<dbReference type="EMBL" id="JANSHE010007091">
    <property type="protein sequence ID" value="KAJ2965269.1"/>
    <property type="molecule type" value="Genomic_DNA"/>
</dbReference>
<proteinExistence type="predicted"/>
<gene>
    <name evidence="1" type="ORF">NUW54_g14175</name>
</gene>
<comment type="caution">
    <text evidence="1">The sequence shown here is derived from an EMBL/GenBank/DDBJ whole genome shotgun (WGS) entry which is preliminary data.</text>
</comment>
<name>A0ACC1MF17_9APHY</name>
<evidence type="ECO:0000313" key="2">
    <source>
        <dbReference type="Proteomes" id="UP001144978"/>
    </source>
</evidence>
<reference evidence="1" key="1">
    <citation type="submission" date="2022-08" db="EMBL/GenBank/DDBJ databases">
        <title>Genome Sequence of Pycnoporus sanguineus.</title>
        <authorList>
            <person name="Buettner E."/>
        </authorList>
    </citation>
    <scope>NUCLEOTIDE SEQUENCE</scope>
    <source>
        <strain evidence="1">CG-C14</strain>
    </source>
</reference>
<evidence type="ECO:0000313" key="1">
    <source>
        <dbReference type="EMBL" id="KAJ2965269.1"/>
    </source>
</evidence>
<organism evidence="1 2">
    <name type="scientific">Trametes sanguinea</name>
    <dbReference type="NCBI Taxonomy" id="158606"/>
    <lineage>
        <taxon>Eukaryota</taxon>
        <taxon>Fungi</taxon>
        <taxon>Dikarya</taxon>
        <taxon>Basidiomycota</taxon>
        <taxon>Agaricomycotina</taxon>
        <taxon>Agaricomycetes</taxon>
        <taxon>Polyporales</taxon>
        <taxon>Polyporaceae</taxon>
        <taxon>Trametes</taxon>
    </lineage>
</organism>
<keyword evidence="2" id="KW-1185">Reference proteome</keyword>
<sequence length="313" mass="34927">MPSSTPQRTPVAATMTKRNTVSTRTTASSSKTSASRSLLFAHRSNSSGVYSTALRVSHSVAYTKLRLLHRDVSAGNVIIRPALSPNVDENGKRKVTWTGILTDWELAKIVPEPDASGKRKEIPRQPERTGTWQFMSAAYIMKHPYQPVSVADELESFFHVLLFYAVRLLLHNVADVRLFVTEYFDSFTVADGARRGCSHLKQSSMKHGAIELSGAVELEFHILVDPSKVKVEERSDMEVDRAPNDAVGDPSKADADNPSEDAVDDPPKPDLTSMILRRLMSINLRRSRSRSRTLTSTSWSRLCSAISRHDMRF</sequence>
<accession>A0ACC1MF17</accession>
<protein>
    <submittedName>
        <fullName evidence="1">Uncharacterized protein</fullName>
    </submittedName>
</protein>
<dbReference type="Proteomes" id="UP001144978">
    <property type="component" value="Unassembled WGS sequence"/>
</dbReference>